<evidence type="ECO:0000256" key="6">
    <source>
        <dbReference type="PROSITE-ProRule" id="PRU00169"/>
    </source>
</evidence>
<comment type="catalytic activity">
    <reaction evidence="1">
        <text>ATP + protein L-histidine = ADP + protein N-phospho-L-histidine.</text>
        <dbReference type="EC" id="2.7.13.3"/>
    </reaction>
</comment>
<evidence type="ECO:0000313" key="10">
    <source>
        <dbReference type="EMBL" id="SCA57981.1"/>
    </source>
</evidence>
<keyword evidence="5 10" id="KW-0418">Kinase</keyword>
<keyword evidence="11" id="KW-1185">Reference proteome</keyword>
<evidence type="ECO:0000259" key="8">
    <source>
        <dbReference type="PROSITE" id="PS50109"/>
    </source>
</evidence>
<dbReference type="CDD" id="cd00082">
    <property type="entry name" value="HisKA"/>
    <property type="match status" value="1"/>
</dbReference>
<dbReference type="InterPro" id="IPR035965">
    <property type="entry name" value="PAS-like_dom_sf"/>
</dbReference>
<dbReference type="GO" id="GO:0005886">
    <property type="term" value="C:plasma membrane"/>
    <property type="evidence" value="ECO:0007669"/>
    <property type="project" value="TreeGrafter"/>
</dbReference>
<organism evidence="10 11">
    <name type="scientific">Candidatus Terasakiella magnetica</name>
    <dbReference type="NCBI Taxonomy" id="1867952"/>
    <lineage>
        <taxon>Bacteria</taxon>
        <taxon>Pseudomonadati</taxon>
        <taxon>Pseudomonadota</taxon>
        <taxon>Alphaproteobacteria</taxon>
        <taxon>Rhodospirillales</taxon>
        <taxon>Terasakiellaceae</taxon>
        <taxon>Terasakiella</taxon>
    </lineage>
</organism>
<dbReference type="SMART" id="SM00388">
    <property type="entry name" value="HisKA"/>
    <property type="match status" value="1"/>
</dbReference>
<reference evidence="10 11" key="1">
    <citation type="submission" date="2016-07" db="EMBL/GenBank/DDBJ databases">
        <authorList>
            <person name="Lefevre C.T."/>
        </authorList>
    </citation>
    <scope>NUCLEOTIDE SEQUENCE [LARGE SCALE GENOMIC DNA]</scope>
    <source>
        <strain evidence="10">PR1</strain>
    </source>
</reference>
<dbReference type="SUPFAM" id="SSF52172">
    <property type="entry name" value="CheY-like"/>
    <property type="match status" value="1"/>
</dbReference>
<dbReference type="PROSITE" id="PS50109">
    <property type="entry name" value="HIS_KIN"/>
    <property type="match status" value="1"/>
</dbReference>
<dbReference type="PRINTS" id="PR00344">
    <property type="entry name" value="BCTRLSENSOR"/>
</dbReference>
<dbReference type="InterPro" id="IPR036097">
    <property type="entry name" value="HisK_dim/P_sf"/>
</dbReference>
<dbReference type="GO" id="GO:0000155">
    <property type="term" value="F:phosphorelay sensor kinase activity"/>
    <property type="evidence" value="ECO:0007669"/>
    <property type="project" value="InterPro"/>
</dbReference>
<dbReference type="PANTHER" id="PTHR43047:SF9">
    <property type="entry name" value="HISTIDINE KINASE"/>
    <property type="match status" value="1"/>
</dbReference>
<evidence type="ECO:0000256" key="2">
    <source>
        <dbReference type="ARBA" id="ARBA00012438"/>
    </source>
</evidence>
<sequence>MIDALDIPSGTPDEALKLRKIIAALMKQVERTLDVQGGAFSLFQTATLLDDKVRERTNELETALNEVENINKELTRTKGEAETARIRLVEAVESVSEGFALYDSEDRLVLCNEKFWEFWGGKEKEVSYGIQFEDMARRFVDRYVVPSEVSDVTDWIDERLARHRNPRDSFVIQLKDGRWLKINERPTKDGGVVGVYTDITDIKMQERIRREKELAEQNVLLQASLDNLSQGVSVFDKDLQLVAWNQRFVELLELPDGLVEHGMPYSRYIRYNVFRGEFGQADEEDYQMRMDRAKKMVPLVFEYTRPDGKSIEVHRNPMPSGGFVTTYTDITARLRSEEQLLEAKENLEERVRERTDELHLAKEVAEEANLSKTRFLAAASHDLLQPLNAARLFISTLLDRSLEDKNLQLVERADFALKGVESLLGALLEISKLDAGAVPVVISDYEIKDLFDRLEKEYGPIAQKKGTSLKVVGSTKLVASDPKLFSRILRNFVSNAVRYTDKGRIVVGARQVGNQLKLSVYDTGTGISKEDQRHIFEEFRQLDNANSSFNANENKGVGLGLAIVKRISQTLGHEVTVQSELGKGSCFSVYAPLVEAKKEVSARTVVDKLGEVLDGLSILIVDNETDIQLGMRGLLENWDCRVYTAGSQMEAIRILDELPTFPDAVIADYHLNNNETGLEFLSWIKRDHKPDFPAMIITADRTDELRATIASHGYALLNKPLKPAKLRAWLSHIASNSSSPL</sequence>
<dbReference type="PROSITE" id="PS50110">
    <property type="entry name" value="RESPONSE_REGULATORY"/>
    <property type="match status" value="1"/>
</dbReference>
<keyword evidence="3 6" id="KW-0597">Phosphoprotein</keyword>
<dbReference type="OrthoDB" id="9764438at2"/>
<feature type="modified residue" description="4-aspartylphosphate" evidence="6">
    <location>
        <position position="668"/>
    </location>
</feature>
<keyword evidence="7" id="KW-0175">Coiled coil</keyword>
<dbReference type="EC" id="2.7.13.3" evidence="2"/>
<feature type="domain" description="Histidine kinase" evidence="8">
    <location>
        <begin position="378"/>
        <end position="595"/>
    </location>
</feature>
<dbReference type="SMART" id="SM00387">
    <property type="entry name" value="HATPase_c"/>
    <property type="match status" value="1"/>
</dbReference>
<dbReference type="InterPro" id="IPR036890">
    <property type="entry name" value="HATPase_C_sf"/>
</dbReference>
<dbReference type="EMBL" id="FLYE01000047">
    <property type="protein sequence ID" value="SCA57981.1"/>
    <property type="molecule type" value="Genomic_DNA"/>
</dbReference>
<proteinExistence type="predicted"/>
<dbReference type="PANTHER" id="PTHR43047">
    <property type="entry name" value="TWO-COMPONENT HISTIDINE PROTEIN KINASE"/>
    <property type="match status" value="1"/>
</dbReference>
<evidence type="ECO:0000256" key="4">
    <source>
        <dbReference type="ARBA" id="ARBA00022679"/>
    </source>
</evidence>
<accession>A0A1C3RL55</accession>
<feature type="coiled-coil region" evidence="7">
    <location>
        <begin position="53"/>
        <end position="87"/>
    </location>
</feature>
<dbReference type="InterPro" id="IPR005467">
    <property type="entry name" value="His_kinase_dom"/>
</dbReference>
<dbReference type="FunFam" id="3.30.565.10:FF:000049">
    <property type="entry name" value="Two-component sensor histidine kinase"/>
    <property type="match status" value="1"/>
</dbReference>
<evidence type="ECO:0000256" key="3">
    <source>
        <dbReference type="ARBA" id="ARBA00022553"/>
    </source>
</evidence>
<gene>
    <name evidence="10" type="ORF">MTBPR1_80035</name>
</gene>
<dbReference type="SUPFAM" id="SSF55874">
    <property type="entry name" value="ATPase domain of HSP90 chaperone/DNA topoisomerase II/histidine kinase"/>
    <property type="match status" value="1"/>
</dbReference>
<dbReference type="SUPFAM" id="SSF47384">
    <property type="entry name" value="Homodimeric domain of signal transducing histidine kinase"/>
    <property type="match status" value="1"/>
</dbReference>
<dbReference type="Pfam" id="PF12860">
    <property type="entry name" value="PAS_7"/>
    <property type="match status" value="2"/>
</dbReference>
<dbReference type="Gene3D" id="3.30.565.10">
    <property type="entry name" value="Histidine kinase-like ATPase, C-terminal domain"/>
    <property type="match status" value="1"/>
</dbReference>
<evidence type="ECO:0000256" key="7">
    <source>
        <dbReference type="SAM" id="Coils"/>
    </source>
</evidence>
<evidence type="ECO:0000256" key="1">
    <source>
        <dbReference type="ARBA" id="ARBA00000085"/>
    </source>
</evidence>
<feature type="domain" description="Response regulatory" evidence="9">
    <location>
        <begin position="617"/>
        <end position="734"/>
    </location>
</feature>
<dbReference type="AlphaFoldDB" id="A0A1C3RL55"/>
<feature type="coiled-coil region" evidence="7">
    <location>
        <begin position="333"/>
        <end position="364"/>
    </location>
</feature>
<protein>
    <recommendedName>
        <fullName evidence="2">histidine kinase</fullName>
        <ecNumber evidence="2">2.7.13.3</ecNumber>
    </recommendedName>
</protein>
<dbReference type="Gene3D" id="3.30.450.20">
    <property type="entry name" value="PAS domain"/>
    <property type="match status" value="2"/>
</dbReference>
<dbReference type="SMART" id="SM00448">
    <property type="entry name" value="REC"/>
    <property type="match status" value="1"/>
</dbReference>
<dbReference type="InterPro" id="IPR001789">
    <property type="entry name" value="Sig_transdc_resp-reg_receiver"/>
</dbReference>
<dbReference type="CDD" id="cd00156">
    <property type="entry name" value="REC"/>
    <property type="match status" value="1"/>
</dbReference>
<dbReference type="GO" id="GO:0009927">
    <property type="term" value="F:histidine phosphotransfer kinase activity"/>
    <property type="evidence" value="ECO:0007669"/>
    <property type="project" value="TreeGrafter"/>
</dbReference>
<evidence type="ECO:0000313" key="11">
    <source>
        <dbReference type="Proteomes" id="UP000231658"/>
    </source>
</evidence>
<dbReference type="RefSeq" id="WP_069189991.1">
    <property type="nucleotide sequence ID" value="NZ_FLYE01000047.1"/>
</dbReference>
<dbReference type="SUPFAM" id="SSF55785">
    <property type="entry name" value="PYP-like sensor domain (PAS domain)"/>
    <property type="match status" value="2"/>
</dbReference>
<keyword evidence="4" id="KW-0808">Transferase</keyword>
<dbReference type="Proteomes" id="UP000231658">
    <property type="component" value="Unassembled WGS sequence"/>
</dbReference>
<dbReference type="NCBIfam" id="NF041832">
    <property type="entry name" value="near_NosP_CTERM"/>
    <property type="match status" value="1"/>
</dbReference>
<evidence type="ECO:0000259" key="9">
    <source>
        <dbReference type="PROSITE" id="PS50110"/>
    </source>
</evidence>
<dbReference type="Pfam" id="PF00512">
    <property type="entry name" value="HisKA"/>
    <property type="match status" value="1"/>
</dbReference>
<evidence type="ECO:0000256" key="5">
    <source>
        <dbReference type="ARBA" id="ARBA00022777"/>
    </source>
</evidence>
<dbReference type="InterPro" id="IPR003661">
    <property type="entry name" value="HisK_dim/P_dom"/>
</dbReference>
<dbReference type="Pfam" id="PF02518">
    <property type="entry name" value="HATPase_c"/>
    <property type="match status" value="1"/>
</dbReference>
<dbReference type="Gene3D" id="1.10.287.130">
    <property type="match status" value="1"/>
</dbReference>
<name>A0A1C3RL55_9PROT</name>
<dbReference type="STRING" id="1867952.MTBPR1_80035"/>
<dbReference type="InterPro" id="IPR004358">
    <property type="entry name" value="Sig_transdc_His_kin-like_C"/>
</dbReference>
<dbReference type="InterPro" id="IPR003594">
    <property type="entry name" value="HATPase_dom"/>
</dbReference>
<dbReference type="InterPro" id="IPR011006">
    <property type="entry name" value="CheY-like_superfamily"/>
</dbReference>
<dbReference type="Pfam" id="PF00072">
    <property type="entry name" value="Response_reg"/>
    <property type="match status" value="1"/>
</dbReference>
<dbReference type="Gene3D" id="3.40.50.2300">
    <property type="match status" value="1"/>
</dbReference>